<dbReference type="EMBL" id="JAZGQO010000018">
    <property type="protein sequence ID" value="KAK6167418.1"/>
    <property type="molecule type" value="Genomic_DNA"/>
</dbReference>
<feature type="transmembrane region" description="Helical" evidence="6">
    <location>
        <begin position="174"/>
        <end position="197"/>
    </location>
</feature>
<keyword evidence="7" id="KW-0732">Signal</keyword>
<evidence type="ECO:0000256" key="2">
    <source>
        <dbReference type="ARBA" id="ARBA00022692"/>
    </source>
</evidence>
<dbReference type="InterPro" id="IPR006212">
    <property type="entry name" value="Furin_repeat"/>
</dbReference>
<evidence type="ECO:0000313" key="9">
    <source>
        <dbReference type="Proteomes" id="UP001347796"/>
    </source>
</evidence>
<dbReference type="SMART" id="SM00261">
    <property type="entry name" value="FU"/>
    <property type="match status" value="1"/>
</dbReference>
<organism evidence="8 9">
    <name type="scientific">Patella caerulea</name>
    <name type="common">Rayed Mediterranean limpet</name>
    <dbReference type="NCBI Taxonomy" id="87958"/>
    <lineage>
        <taxon>Eukaryota</taxon>
        <taxon>Metazoa</taxon>
        <taxon>Spiralia</taxon>
        <taxon>Lophotrochozoa</taxon>
        <taxon>Mollusca</taxon>
        <taxon>Gastropoda</taxon>
        <taxon>Patellogastropoda</taxon>
        <taxon>Patelloidea</taxon>
        <taxon>Patellidae</taxon>
        <taxon>Patella</taxon>
    </lineage>
</organism>
<comment type="caution">
    <text evidence="8">The sequence shown here is derived from an EMBL/GenBank/DDBJ whole genome shotgun (WGS) entry which is preliminary data.</text>
</comment>
<feature type="chain" id="PRO_5042903664" evidence="7">
    <location>
        <begin position="22"/>
        <end position="383"/>
    </location>
</feature>
<accession>A0AAN8J0K6</accession>
<dbReference type="Gene3D" id="2.10.220.10">
    <property type="entry name" value="Hormone Receptor, Insulin-like Growth Factor Receptor 1, Chain A, domain 2"/>
    <property type="match status" value="1"/>
</dbReference>
<reference evidence="8 9" key="1">
    <citation type="submission" date="2024-01" db="EMBL/GenBank/DDBJ databases">
        <title>The genome of the rayed Mediterranean limpet Patella caerulea (Linnaeus, 1758).</title>
        <authorList>
            <person name="Anh-Thu Weber A."/>
            <person name="Halstead-Nussloch G."/>
        </authorList>
    </citation>
    <scope>NUCLEOTIDE SEQUENCE [LARGE SCALE GENOMIC DNA]</scope>
    <source>
        <strain evidence="8">AATW-2023a</strain>
        <tissue evidence="8">Whole specimen</tissue>
    </source>
</reference>
<dbReference type="PANTHER" id="PTHR15549">
    <property type="entry name" value="PAIRED IMMUNOGLOBULIN-LIKE TYPE 2 RECEPTOR"/>
    <property type="match status" value="1"/>
</dbReference>
<dbReference type="SUPFAM" id="SSF57184">
    <property type="entry name" value="Growth factor receptor domain"/>
    <property type="match status" value="1"/>
</dbReference>
<keyword evidence="9" id="KW-1185">Reference proteome</keyword>
<protein>
    <submittedName>
        <fullName evidence="8">Uncharacterized protein</fullName>
    </submittedName>
</protein>
<comment type="subcellular location">
    <subcellularLocation>
        <location evidence="1">Membrane</location>
        <topology evidence="1">Single-pass membrane protein</topology>
    </subcellularLocation>
</comment>
<feature type="region of interest" description="Disordered" evidence="5">
    <location>
        <begin position="268"/>
        <end position="307"/>
    </location>
</feature>
<keyword evidence="2 6" id="KW-0812">Transmembrane</keyword>
<evidence type="ECO:0000256" key="4">
    <source>
        <dbReference type="ARBA" id="ARBA00023136"/>
    </source>
</evidence>
<evidence type="ECO:0000256" key="3">
    <source>
        <dbReference type="ARBA" id="ARBA00022989"/>
    </source>
</evidence>
<keyword evidence="4 6" id="KW-0472">Membrane</keyword>
<evidence type="ECO:0000256" key="5">
    <source>
        <dbReference type="SAM" id="MobiDB-lite"/>
    </source>
</evidence>
<dbReference type="InterPro" id="IPR051694">
    <property type="entry name" value="Immunoregulatory_rcpt-like"/>
</dbReference>
<dbReference type="Proteomes" id="UP001347796">
    <property type="component" value="Unassembled WGS sequence"/>
</dbReference>
<evidence type="ECO:0000256" key="6">
    <source>
        <dbReference type="SAM" id="Phobius"/>
    </source>
</evidence>
<evidence type="ECO:0000256" key="1">
    <source>
        <dbReference type="ARBA" id="ARBA00004167"/>
    </source>
</evidence>
<gene>
    <name evidence="8" type="ORF">SNE40_021452</name>
</gene>
<evidence type="ECO:0000313" key="8">
    <source>
        <dbReference type="EMBL" id="KAK6167418.1"/>
    </source>
</evidence>
<dbReference type="GO" id="GO:0071944">
    <property type="term" value="C:cell periphery"/>
    <property type="evidence" value="ECO:0007669"/>
    <property type="project" value="UniProtKB-ARBA"/>
</dbReference>
<proteinExistence type="predicted"/>
<name>A0AAN8J0K6_PATCE</name>
<evidence type="ECO:0000256" key="7">
    <source>
        <dbReference type="SAM" id="SignalP"/>
    </source>
</evidence>
<dbReference type="GO" id="GO:0016020">
    <property type="term" value="C:membrane"/>
    <property type="evidence" value="ECO:0007669"/>
    <property type="project" value="UniProtKB-SubCell"/>
</dbReference>
<dbReference type="AlphaFoldDB" id="A0AAN8J0K6"/>
<sequence length="383" mass="41813">MTYKLLLIYVGVVLCIADTRGQSSCTNSSPGVCCLCLGGCNSTCPDGLFKVNYPSTVCTQTFSTSTSIPDDESSSGTIIVTTTDTETGSTSSTTESDDNEDMLACVPECPNGYYVNTTGWCLKCGQLCATCAEEEDSCTSCNDGLDLLDRTCIVAATTNNTKSDSSGGDLPTGAIVGGVVGGVAFLVLVVVGIVCCCRARKRRMKKKESDYRPEAIETQIDNNRDLEMSAVTPVTVENDEQDYVNMPRPDKKLSQKIHMGHDKVLRYTKDPSQSVTERLARRAEQQPEDPELAELPLAPPPPSAPHQSIIDEILESEDDQSTTGEQHSIYMNIPKTKPDCYQNLALDDDDYVNDDVIVDFKRKTVKSKPAKNNEEIYQNHYVK</sequence>
<dbReference type="InterPro" id="IPR009030">
    <property type="entry name" value="Growth_fac_rcpt_cys_sf"/>
</dbReference>
<dbReference type="PANTHER" id="PTHR15549:SF26">
    <property type="entry name" value="AXIAL BUDDING PATTERN PROTEIN 2-RELATED"/>
    <property type="match status" value="1"/>
</dbReference>
<feature type="signal peptide" evidence="7">
    <location>
        <begin position="1"/>
        <end position="21"/>
    </location>
</feature>
<keyword evidence="3 6" id="KW-1133">Transmembrane helix</keyword>